<dbReference type="EMBL" id="QGGO01000032">
    <property type="protein sequence ID" value="PWK18076.1"/>
    <property type="molecule type" value="Genomic_DNA"/>
</dbReference>
<evidence type="ECO:0000313" key="2">
    <source>
        <dbReference type="Proteomes" id="UP000245489"/>
    </source>
</evidence>
<gene>
    <name evidence="1" type="ORF">LV89_04227</name>
</gene>
<dbReference type="OrthoDB" id="965519at2"/>
<protein>
    <submittedName>
        <fullName evidence="1">Uncharacterized protein</fullName>
    </submittedName>
</protein>
<dbReference type="InterPro" id="IPR058238">
    <property type="entry name" value="Lant_leader_dom"/>
</dbReference>
<name>A0A316DK69_9BACT</name>
<sequence>MKKKTISIESISLDKETIARLDEVQLSAAVGAGTYSCKAAEQLEAFEDEFAADTCCKGSCGTTGC</sequence>
<organism evidence="1 2">
    <name type="scientific">Arcicella aurantiaca</name>
    <dbReference type="NCBI Taxonomy" id="591202"/>
    <lineage>
        <taxon>Bacteria</taxon>
        <taxon>Pseudomonadati</taxon>
        <taxon>Bacteroidota</taxon>
        <taxon>Cytophagia</taxon>
        <taxon>Cytophagales</taxon>
        <taxon>Flectobacillaceae</taxon>
        <taxon>Arcicella</taxon>
    </lineage>
</organism>
<dbReference type="Proteomes" id="UP000245489">
    <property type="component" value="Unassembled WGS sequence"/>
</dbReference>
<comment type="caution">
    <text evidence="1">The sequence shown here is derived from an EMBL/GenBank/DDBJ whole genome shotgun (WGS) entry which is preliminary data.</text>
</comment>
<reference evidence="1 2" key="1">
    <citation type="submission" date="2018-05" db="EMBL/GenBank/DDBJ databases">
        <title>Genomic Encyclopedia of Archaeal and Bacterial Type Strains, Phase II (KMG-II): from individual species to whole genera.</title>
        <authorList>
            <person name="Goeker M."/>
        </authorList>
    </citation>
    <scope>NUCLEOTIDE SEQUENCE [LARGE SCALE GENOMIC DNA]</scope>
    <source>
        <strain evidence="1 2">DSM 22214</strain>
    </source>
</reference>
<dbReference type="AlphaFoldDB" id="A0A316DK69"/>
<accession>A0A316DK69</accession>
<keyword evidence="2" id="KW-1185">Reference proteome</keyword>
<dbReference type="RefSeq" id="WP_109744888.1">
    <property type="nucleotide sequence ID" value="NZ_QGGO01000032.1"/>
</dbReference>
<evidence type="ECO:0000313" key="1">
    <source>
        <dbReference type="EMBL" id="PWK18076.1"/>
    </source>
</evidence>
<dbReference type="NCBIfam" id="NF038153">
    <property type="entry name" value="lant_leader_L1a"/>
    <property type="match status" value="1"/>
</dbReference>
<proteinExistence type="predicted"/>